<dbReference type="PANTHER" id="PTHR44154:SF1">
    <property type="entry name" value="QUINONE OXIDOREDUCTASE"/>
    <property type="match status" value="1"/>
</dbReference>
<keyword evidence="1" id="KW-0521">NADP</keyword>
<dbReference type="InterPro" id="IPR013154">
    <property type="entry name" value="ADH-like_N"/>
</dbReference>
<sequence length="331" mass="34450">MSGVMADQDVSQAVGVSQFGGPEVLEIFDHPVPVPSPDEALIEVTAATVNPTDVLLRSGAQAEMLRHSSPPYIPGMEVSGVVTTLGRPSNRLAVGEMVIAIVDPIGPRGGAQARHICVPVDSVVRAPRGLDYFSAATIPMNGLTAMLALDYGALEPGSTLLVTGAVGAVGGYVVQLATAAGIRVIADASPADEQLVRDLGADVIAPRGAGFIASVRAAAPEGVDAIVDGATLGAAIDSLLMDDGIHVYLRAWGDSEANTDRIRRRRVAVREHVRDTERLLELVTSAEEGALTPRVSQILPMRRAAEAHRLIEGGGQRGRLVLDMKSEAGGD</sequence>
<keyword evidence="4" id="KW-1185">Reference proteome</keyword>
<dbReference type="InterPro" id="IPR036291">
    <property type="entry name" value="NAD(P)-bd_dom_sf"/>
</dbReference>
<reference evidence="4" key="1">
    <citation type="journal article" date="2019" name="Int. J. Syst. Evol. Microbiol.">
        <title>The Global Catalogue of Microorganisms (GCM) 10K type strain sequencing project: providing services to taxonomists for standard genome sequencing and annotation.</title>
        <authorList>
            <consortium name="The Broad Institute Genomics Platform"/>
            <consortium name="The Broad Institute Genome Sequencing Center for Infectious Disease"/>
            <person name="Wu L."/>
            <person name="Ma J."/>
        </authorList>
    </citation>
    <scope>NUCLEOTIDE SEQUENCE [LARGE SCALE GENOMIC DNA]</scope>
    <source>
        <strain evidence="4">JCM 17021</strain>
    </source>
</reference>
<evidence type="ECO:0000313" key="3">
    <source>
        <dbReference type="EMBL" id="GAA3885920.1"/>
    </source>
</evidence>
<evidence type="ECO:0000259" key="2">
    <source>
        <dbReference type="SMART" id="SM00829"/>
    </source>
</evidence>
<evidence type="ECO:0000256" key="1">
    <source>
        <dbReference type="ARBA" id="ARBA00022857"/>
    </source>
</evidence>
<dbReference type="InterPro" id="IPR011032">
    <property type="entry name" value="GroES-like_sf"/>
</dbReference>
<dbReference type="Gene3D" id="3.40.50.720">
    <property type="entry name" value="NAD(P)-binding Rossmann-like Domain"/>
    <property type="match status" value="1"/>
</dbReference>
<dbReference type="EMBL" id="BAABCN010000010">
    <property type="protein sequence ID" value="GAA3885920.1"/>
    <property type="molecule type" value="Genomic_DNA"/>
</dbReference>
<dbReference type="SUPFAM" id="SSF50129">
    <property type="entry name" value="GroES-like"/>
    <property type="match status" value="1"/>
</dbReference>
<proteinExistence type="predicted"/>
<gene>
    <name evidence="3" type="ORF">GCM10022381_30070</name>
</gene>
<dbReference type="SUPFAM" id="SSF51735">
    <property type="entry name" value="NAD(P)-binding Rossmann-fold domains"/>
    <property type="match status" value="1"/>
</dbReference>
<dbReference type="PANTHER" id="PTHR44154">
    <property type="entry name" value="QUINONE OXIDOREDUCTASE"/>
    <property type="match status" value="1"/>
</dbReference>
<dbReference type="Pfam" id="PF13602">
    <property type="entry name" value="ADH_zinc_N_2"/>
    <property type="match status" value="1"/>
</dbReference>
<dbReference type="InterPro" id="IPR020843">
    <property type="entry name" value="ER"/>
</dbReference>
<organism evidence="3 4">
    <name type="scientific">Leifsonia kafniensis</name>
    <dbReference type="NCBI Taxonomy" id="475957"/>
    <lineage>
        <taxon>Bacteria</taxon>
        <taxon>Bacillati</taxon>
        <taxon>Actinomycetota</taxon>
        <taxon>Actinomycetes</taxon>
        <taxon>Micrococcales</taxon>
        <taxon>Microbacteriaceae</taxon>
        <taxon>Leifsonia</taxon>
    </lineage>
</organism>
<dbReference type="SMART" id="SM00829">
    <property type="entry name" value="PKS_ER"/>
    <property type="match status" value="1"/>
</dbReference>
<feature type="domain" description="Enoyl reductase (ER)" evidence="2">
    <location>
        <begin position="20"/>
        <end position="322"/>
    </location>
</feature>
<accession>A0ABP7KS35</accession>
<dbReference type="Pfam" id="PF08240">
    <property type="entry name" value="ADH_N"/>
    <property type="match status" value="1"/>
</dbReference>
<protein>
    <submittedName>
        <fullName evidence="3">NADP-dependent oxidoreductase</fullName>
    </submittedName>
</protein>
<dbReference type="Proteomes" id="UP001501803">
    <property type="component" value="Unassembled WGS sequence"/>
</dbReference>
<evidence type="ECO:0000313" key="4">
    <source>
        <dbReference type="Proteomes" id="UP001501803"/>
    </source>
</evidence>
<dbReference type="InterPro" id="IPR051603">
    <property type="entry name" value="Zinc-ADH_QOR/CCCR"/>
</dbReference>
<comment type="caution">
    <text evidence="3">The sequence shown here is derived from an EMBL/GenBank/DDBJ whole genome shotgun (WGS) entry which is preliminary data.</text>
</comment>
<dbReference type="CDD" id="cd05289">
    <property type="entry name" value="MDR_like_2"/>
    <property type="match status" value="1"/>
</dbReference>
<dbReference type="Gene3D" id="3.90.180.10">
    <property type="entry name" value="Medium-chain alcohol dehydrogenases, catalytic domain"/>
    <property type="match status" value="1"/>
</dbReference>
<name>A0ABP7KS35_9MICO</name>